<keyword evidence="3" id="KW-1185">Reference proteome</keyword>
<dbReference type="AlphaFoldDB" id="A0AAE0TX32"/>
<evidence type="ECO:0000256" key="1">
    <source>
        <dbReference type="SAM" id="MobiDB-lite"/>
    </source>
</evidence>
<evidence type="ECO:0000313" key="2">
    <source>
        <dbReference type="EMBL" id="KAK3382630.1"/>
    </source>
</evidence>
<accession>A0AAE0TX32</accession>
<proteinExistence type="predicted"/>
<organism evidence="2 3">
    <name type="scientific">Lasiosphaeria ovina</name>
    <dbReference type="NCBI Taxonomy" id="92902"/>
    <lineage>
        <taxon>Eukaryota</taxon>
        <taxon>Fungi</taxon>
        <taxon>Dikarya</taxon>
        <taxon>Ascomycota</taxon>
        <taxon>Pezizomycotina</taxon>
        <taxon>Sordariomycetes</taxon>
        <taxon>Sordariomycetidae</taxon>
        <taxon>Sordariales</taxon>
        <taxon>Lasiosphaeriaceae</taxon>
        <taxon>Lasiosphaeria</taxon>
    </lineage>
</organism>
<evidence type="ECO:0000313" key="3">
    <source>
        <dbReference type="Proteomes" id="UP001287356"/>
    </source>
</evidence>
<feature type="compositionally biased region" description="Polar residues" evidence="1">
    <location>
        <begin position="274"/>
        <end position="289"/>
    </location>
</feature>
<sequence>MTAQVLGEFLDTIDRALSHLRYAVSCDAALAAWGFSERLPTHVGILCPADTKNVIHGWARTSGWQLFEKQPGVMGVPTSGGQIRELRIQYVDPDVFDALSRVVPASDAVLPYSGCFGTTIRTAARVLTLTSLLDHYSSAWAVLHAQAQATAVDGDSTEQQTTLGDIARTIFWLLHRIADDGCGDDDVHPKPAALAGLGSMERLAPETAPNVFAERFWIPFTAAHPESLALLELCSHAPLPSSESGPDGHDWTSSSVHEVHSRRGSDLLTRPHTPDSSCQRNSTAASTVISSPSLRRRALSLRLSAVGSADLRSLYKQQEEASSQDGVATKPARDYFCEVHELDGEDNNGTGTTVYKIGEPQIQPTNWFPCQMSHYNQYNQPLTSESDLG</sequence>
<feature type="region of interest" description="Disordered" evidence="1">
    <location>
        <begin position="241"/>
        <end position="289"/>
    </location>
</feature>
<protein>
    <submittedName>
        <fullName evidence="2">Uncharacterized protein</fullName>
    </submittedName>
</protein>
<comment type="caution">
    <text evidence="2">The sequence shown here is derived from an EMBL/GenBank/DDBJ whole genome shotgun (WGS) entry which is preliminary data.</text>
</comment>
<dbReference type="Proteomes" id="UP001287356">
    <property type="component" value="Unassembled WGS sequence"/>
</dbReference>
<reference evidence="2" key="1">
    <citation type="journal article" date="2023" name="Mol. Phylogenet. Evol.">
        <title>Genome-scale phylogeny and comparative genomics of the fungal order Sordariales.</title>
        <authorList>
            <person name="Hensen N."/>
            <person name="Bonometti L."/>
            <person name="Westerberg I."/>
            <person name="Brannstrom I.O."/>
            <person name="Guillou S."/>
            <person name="Cros-Aarteil S."/>
            <person name="Calhoun S."/>
            <person name="Haridas S."/>
            <person name="Kuo A."/>
            <person name="Mondo S."/>
            <person name="Pangilinan J."/>
            <person name="Riley R."/>
            <person name="LaButti K."/>
            <person name="Andreopoulos B."/>
            <person name="Lipzen A."/>
            <person name="Chen C."/>
            <person name="Yan M."/>
            <person name="Daum C."/>
            <person name="Ng V."/>
            <person name="Clum A."/>
            <person name="Steindorff A."/>
            <person name="Ohm R.A."/>
            <person name="Martin F."/>
            <person name="Silar P."/>
            <person name="Natvig D.O."/>
            <person name="Lalanne C."/>
            <person name="Gautier V."/>
            <person name="Ament-Velasquez S.L."/>
            <person name="Kruys A."/>
            <person name="Hutchinson M.I."/>
            <person name="Powell A.J."/>
            <person name="Barry K."/>
            <person name="Miller A.N."/>
            <person name="Grigoriev I.V."/>
            <person name="Debuchy R."/>
            <person name="Gladieux P."/>
            <person name="Hiltunen Thoren M."/>
            <person name="Johannesson H."/>
        </authorList>
    </citation>
    <scope>NUCLEOTIDE SEQUENCE</scope>
    <source>
        <strain evidence="2">CBS 958.72</strain>
    </source>
</reference>
<gene>
    <name evidence="2" type="ORF">B0T24DRAFT_714688</name>
</gene>
<dbReference type="EMBL" id="JAULSN010000001">
    <property type="protein sequence ID" value="KAK3382630.1"/>
    <property type="molecule type" value="Genomic_DNA"/>
</dbReference>
<name>A0AAE0TX32_9PEZI</name>
<reference evidence="2" key="2">
    <citation type="submission" date="2023-06" db="EMBL/GenBank/DDBJ databases">
        <authorList>
            <consortium name="Lawrence Berkeley National Laboratory"/>
            <person name="Haridas S."/>
            <person name="Hensen N."/>
            <person name="Bonometti L."/>
            <person name="Westerberg I."/>
            <person name="Brannstrom I.O."/>
            <person name="Guillou S."/>
            <person name="Cros-Aarteil S."/>
            <person name="Calhoun S."/>
            <person name="Kuo A."/>
            <person name="Mondo S."/>
            <person name="Pangilinan J."/>
            <person name="Riley R."/>
            <person name="Labutti K."/>
            <person name="Andreopoulos B."/>
            <person name="Lipzen A."/>
            <person name="Chen C."/>
            <person name="Yanf M."/>
            <person name="Daum C."/>
            <person name="Ng V."/>
            <person name="Clum A."/>
            <person name="Steindorff A."/>
            <person name="Ohm R."/>
            <person name="Martin F."/>
            <person name="Silar P."/>
            <person name="Natvig D."/>
            <person name="Lalanne C."/>
            <person name="Gautier V."/>
            <person name="Ament-Velasquez S.L."/>
            <person name="Kruys A."/>
            <person name="Hutchinson M.I."/>
            <person name="Powell A.J."/>
            <person name="Barry K."/>
            <person name="Miller A.N."/>
            <person name="Grigoriev I.V."/>
            <person name="Debuchy R."/>
            <person name="Gladieux P."/>
            <person name="Thoren M.H."/>
            <person name="Johannesson H."/>
        </authorList>
    </citation>
    <scope>NUCLEOTIDE SEQUENCE</scope>
    <source>
        <strain evidence="2">CBS 958.72</strain>
    </source>
</reference>